<accession>A0A0C2TDR1</accession>
<organism evidence="2 3">
    <name type="scientific">Amanita muscaria (strain Koide BX008)</name>
    <dbReference type="NCBI Taxonomy" id="946122"/>
    <lineage>
        <taxon>Eukaryota</taxon>
        <taxon>Fungi</taxon>
        <taxon>Dikarya</taxon>
        <taxon>Basidiomycota</taxon>
        <taxon>Agaricomycotina</taxon>
        <taxon>Agaricomycetes</taxon>
        <taxon>Agaricomycetidae</taxon>
        <taxon>Agaricales</taxon>
        <taxon>Pluteineae</taxon>
        <taxon>Amanitaceae</taxon>
        <taxon>Amanita</taxon>
    </lineage>
</organism>
<dbReference type="HOGENOM" id="CLU_2764633_0_0_1"/>
<dbReference type="Proteomes" id="UP000054549">
    <property type="component" value="Unassembled WGS sequence"/>
</dbReference>
<keyword evidence="3" id="KW-1185">Reference proteome</keyword>
<protein>
    <submittedName>
        <fullName evidence="2">Uncharacterized protein</fullName>
    </submittedName>
</protein>
<feature type="region of interest" description="Disordered" evidence="1">
    <location>
        <begin position="37"/>
        <end position="70"/>
    </location>
</feature>
<dbReference type="EMBL" id="KN818245">
    <property type="protein sequence ID" value="KIL64959.1"/>
    <property type="molecule type" value="Genomic_DNA"/>
</dbReference>
<dbReference type="OrthoDB" id="3269050at2759"/>
<dbReference type="AlphaFoldDB" id="A0A0C2TDR1"/>
<reference evidence="2 3" key="1">
    <citation type="submission" date="2014-04" db="EMBL/GenBank/DDBJ databases">
        <title>Evolutionary Origins and Diversification of the Mycorrhizal Mutualists.</title>
        <authorList>
            <consortium name="DOE Joint Genome Institute"/>
            <consortium name="Mycorrhizal Genomics Consortium"/>
            <person name="Kohler A."/>
            <person name="Kuo A."/>
            <person name="Nagy L.G."/>
            <person name="Floudas D."/>
            <person name="Copeland A."/>
            <person name="Barry K.W."/>
            <person name="Cichocki N."/>
            <person name="Veneault-Fourrey C."/>
            <person name="LaButti K."/>
            <person name="Lindquist E.A."/>
            <person name="Lipzen A."/>
            <person name="Lundell T."/>
            <person name="Morin E."/>
            <person name="Murat C."/>
            <person name="Riley R."/>
            <person name="Ohm R."/>
            <person name="Sun H."/>
            <person name="Tunlid A."/>
            <person name="Henrissat B."/>
            <person name="Grigoriev I.V."/>
            <person name="Hibbett D.S."/>
            <person name="Martin F."/>
        </authorList>
    </citation>
    <scope>NUCLEOTIDE SEQUENCE [LARGE SCALE GENOMIC DNA]</scope>
    <source>
        <strain evidence="2 3">Koide BX008</strain>
    </source>
</reference>
<evidence type="ECO:0000313" key="3">
    <source>
        <dbReference type="Proteomes" id="UP000054549"/>
    </source>
</evidence>
<evidence type="ECO:0000313" key="2">
    <source>
        <dbReference type="EMBL" id="KIL64959.1"/>
    </source>
</evidence>
<dbReference type="InParanoid" id="A0A0C2TDR1"/>
<evidence type="ECO:0000256" key="1">
    <source>
        <dbReference type="SAM" id="MobiDB-lite"/>
    </source>
</evidence>
<name>A0A0C2TDR1_AMAMK</name>
<gene>
    <name evidence="2" type="ORF">M378DRAFT_162527</name>
</gene>
<feature type="compositionally biased region" description="Basic and acidic residues" evidence="1">
    <location>
        <begin position="60"/>
        <end position="70"/>
    </location>
</feature>
<proteinExistence type="predicted"/>
<sequence>MAQAILVELDLGKDSSAYLHLPETFVLKVYDPKVDPHRLPEDPRPARPWTLEAETTAAAAREEQNRGRDP</sequence>
<feature type="non-terminal residue" evidence="2">
    <location>
        <position position="70"/>
    </location>
</feature>